<dbReference type="PANTHER" id="PTHR13490:SF0">
    <property type="entry name" value="SMALL RIBOSOMAL SUBUNIT PROTEIN MS35"/>
    <property type="match status" value="1"/>
</dbReference>
<accession>A0A507BFT8</accession>
<protein>
    <recommendedName>
        <fullName evidence="1">Small ribosomal subunit protein mS35 mitochondrial conserved domain-containing protein</fullName>
    </recommendedName>
</protein>
<gene>
    <name evidence="2" type="ORF">E0L32_000175</name>
</gene>
<dbReference type="InterPro" id="IPR039848">
    <property type="entry name" value="Ribosomal_mS35_mt"/>
</dbReference>
<dbReference type="PANTHER" id="PTHR13490">
    <property type="entry name" value="MITOCHONDRIAL 28S RIBOSOMAL PROTEIN S28"/>
    <property type="match status" value="1"/>
</dbReference>
<sequence>MASAARSLRLCYRSCRHHQPAIRDLAPRQFLASRALSTTPARRADDQSDKAADAASSFDKYVEDFEVMDKKKYGNFEQSLLEVMTPEERAVYDKSGLAGGKEADALNRMLNDAKSEMGEIRRPIMRKKNSFWHEEEPDLELISDELHEDDFEEDDITSMAHGKLDEIREHRQYARITAWEMPLLAQYAKPFEPPTKDMPLRFRYTSYLGEFHPAEKKVVVEFCPTDLGLTEEQQLKLVKLAGPRYNPEKEIVRMSCEMFEQQAQNKRYLGDLVGKLIAAAKDPKDTFADIPLDTRHHQFKNKPKFPKEWRMTEERKKELQAIRAQGFLADQKKEAEGGLIDGVQRIQEVLAAQIAAPALRFRDKVAELVAAPRTAAKGKPIRR</sequence>
<dbReference type="EMBL" id="SKBQ01000001">
    <property type="protein sequence ID" value="TPX15841.1"/>
    <property type="molecule type" value="Genomic_DNA"/>
</dbReference>
<reference evidence="2 3" key="1">
    <citation type="submission" date="2019-06" db="EMBL/GenBank/DDBJ databases">
        <title>Draft genome sequence of the filamentous fungus Phialemoniopsis curvata isolated from diesel fuel.</title>
        <authorList>
            <person name="Varaljay V.A."/>
            <person name="Lyon W.J."/>
            <person name="Crouch A.L."/>
            <person name="Drake C.E."/>
            <person name="Hollomon J.M."/>
            <person name="Nadeau L.J."/>
            <person name="Nunn H.S."/>
            <person name="Stevenson B.S."/>
            <person name="Bojanowski C.L."/>
            <person name="Crookes-Goodson W.J."/>
        </authorList>
    </citation>
    <scope>NUCLEOTIDE SEQUENCE [LARGE SCALE GENOMIC DNA]</scope>
    <source>
        <strain evidence="2 3">D216</strain>
    </source>
</reference>
<evidence type="ECO:0000259" key="1">
    <source>
        <dbReference type="Pfam" id="PF10213"/>
    </source>
</evidence>
<dbReference type="Pfam" id="PF10213">
    <property type="entry name" value="MRP-S28"/>
    <property type="match status" value="1"/>
</dbReference>
<dbReference type="GO" id="GO:0005763">
    <property type="term" value="C:mitochondrial small ribosomal subunit"/>
    <property type="evidence" value="ECO:0007669"/>
    <property type="project" value="TreeGrafter"/>
</dbReference>
<dbReference type="GeneID" id="41967622"/>
<dbReference type="GO" id="GO:0003735">
    <property type="term" value="F:structural constituent of ribosome"/>
    <property type="evidence" value="ECO:0007669"/>
    <property type="project" value="InterPro"/>
</dbReference>
<dbReference type="GO" id="GO:0032543">
    <property type="term" value="P:mitochondrial translation"/>
    <property type="evidence" value="ECO:0007669"/>
    <property type="project" value="InterPro"/>
</dbReference>
<dbReference type="InParanoid" id="A0A507BFT8"/>
<dbReference type="AlphaFoldDB" id="A0A507BFT8"/>
<proteinExistence type="predicted"/>
<evidence type="ECO:0000313" key="3">
    <source>
        <dbReference type="Proteomes" id="UP000319257"/>
    </source>
</evidence>
<dbReference type="Proteomes" id="UP000319257">
    <property type="component" value="Unassembled WGS sequence"/>
</dbReference>
<dbReference type="InterPro" id="IPR019349">
    <property type="entry name" value="Ribosomal_mS35_mit"/>
</dbReference>
<dbReference type="FunCoup" id="A0A507BFT8">
    <property type="interactions" value="110"/>
</dbReference>
<evidence type="ECO:0000313" key="2">
    <source>
        <dbReference type="EMBL" id="TPX15841.1"/>
    </source>
</evidence>
<dbReference type="OrthoDB" id="283424at2759"/>
<organism evidence="2 3">
    <name type="scientific">Thyridium curvatum</name>
    <dbReference type="NCBI Taxonomy" id="1093900"/>
    <lineage>
        <taxon>Eukaryota</taxon>
        <taxon>Fungi</taxon>
        <taxon>Dikarya</taxon>
        <taxon>Ascomycota</taxon>
        <taxon>Pezizomycotina</taxon>
        <taxon>Sordariomycetes</taxon>
        <taxon>Sordariomycetidae</taxon>
        <taxon>Thyridiales</taxon>
        <taxon>Thyridiaceae</taxon>
        <taxon>Thyridium</taxon>
    </lineage>
</organism>
<comment type="caution">
    <text evidence="2">The sequence shown here is derived from an EMBL/GenBank/DDBJ whole genome shotgun (WGS) entry which is preliminary data.</text>
</comment>
<dbReference type="STRING" id="1093900.A0A507BFT8"/>
<name>A0A507BFT8_9PEZI</name>
<feature type="domain" description="Small ribosomal subunit protein mS35 mitochondrial conserved" evidence="1">
    <location>
        <begin position="190"/>
        <end position="309"/>
    </location>
</feature>
<dbReference type="RefSeq" id="XP_030997552.1">
    <property type="nucleotide sequence ID" value="XM_031135855.1"/>
</dbReference>
<keyword evidence="3" id="KW-1185">Reference proteome</keyword>